<protein>
    <submittedName>
        <fullName evidence="1">Phosphoenolpyruvate/pyruvate domain-containing protein</fullName>
    </submittedName>
</protein>
<name>A0ABR2IAU8_9PEZI</name>
<keyword evidence="2" id="KW-1185">Reference proteome</keyword>
<organism evidence="1 2">
    <name type="scientific">Apiospora arundinis</name>
    <dbReference type="NCBI Taxonomy" id="335852"/>
    <lineage>
        <taxon>Eukaryota</taxon>
        <taxon>Fungi</taxon>
        <taxon>Dikarya</taxon>
        <taxon>Ascomycota</taxon>
        <taxon>Pezizomycotina</taxon>
        <taxon>Sordariomycetes</taxon>
        <taxon>Xylariomycetidae</taxon>
        <taxon>Amphisphaeriales</taxon>
        <taxon>Apiosporaceae</taxon>
        <taxon>Apiospora</taxon>
    </lineage>
</organism>
<dbReference type="PANTHER" id="PTHR42905:SF16">
    <property type="entry name" value="CARBOXYPHOSPHONOENOLPYRUVATE PHOSPHONOMUTASE-LIKE PROTEIN (AFU_ORTHOLOGUE AFUA_5G07230)"/>
    <property type="match status" value="1"/>
</dbReference>
<dbReference type="Gene3D" id="3.20.20.60">
    <property type="entry name" value="Phosphoenolpyruvate-binding domains"/>
    <property type="match status" value="1"/>
</dbReference>
<accession>A0ABR2IAU8</accession>
<sequence length="258" mass="27450">MASTTNKAAQTLKALVTRKGHPLVLTNVYDRLSAQIVAELPKTEALATASYAIAQAAGLSDEDLDFETNMAAVKAISPVAKQYGKPLTVDMQDGYGDKLEENVGRLIDLGVAGVNLEDVEMATGKIYPIATAVQRIRRLVSTAASLGVPDFVVNARCDVLALGGELDEVLDRGKQYLDAGATTVFVFGSKRGVTRGEVERLVKEFDGQLNVLLKRAPDALSPKQLADMGVARISVGPGLQLVAMDALKQKAEAILRDV</sequence>
<dbReference type="Pfam" id="PF13714">
    <property type="entry name" value="PEP_mutase"/>
    <property type="match status" value="1"/>
</dbReference>
<gene>
    <name evidence="1" type="ORF">PGQ11_010805</name>
</gene>
<dbReference type="SUPFAM" id="SSF51621">
    <property type="entry name" value="Phosphoenolpyruvate/pyruvate domain"/>
    <property type="match status" value="1"/>
</dbReference>
<dbReference type="PANTHER" id="PTHR42905">
    <property type="entry name" value="PHOSPHOENOLPYRUVATE CARBOXYLASE"/>
    <property type="match status" value="1"/>
</dbReference>
<evidence type="ECO:0000313" key="2">
    <source>
        <dbReference type="Proteomes" id="UP001390339"/>
    </source>
</evidence>
<dbReference type="InterPro" id="IPR015813">
    <property type="entry name" value="Pyrv/PenolPyrv_kinase-like_dom"/>
</dbReference>
<comment type="caution">
    <text evidence="1">The sequence shown here is derived from an EMBL/GenBank/DDBJ whole genome shotgun (WGS) entry which is preliminary data.</text>
</comment>
<dbReference type="InterPro" id="IPR040442">
    <property type="entry name" value="Pyrv_kinase-like_dom_sf"/>
</dbReference>
<evidence type="ECO:0000313" key="1">
    <source>
        <dbReference type="EMBL" id="KAK8860071.1"/>
    </source>
</evidence>
<dbReference type="CDD" id="cd00377">
    <property type="entry name" value="ICL_PEPM"/>
    <property type="match status" value="1"/>
</dbReference>
<dbReference type="Proteomes" id="UP001390339">
    <property type="component" value="Unassembled WGS sequence"/>
</dbReference>
<dbReference type="EMBL" id="JAPCWZ010000006">
    <property type="protein sequence ID" value="KAK8860071.1"/>
    <property type="molecule type" value="Genomic_DNA"/>
</dbReference>
<proteinExistence type="predicted"/>
<reference evidence="1 2" key="1">
    <citation type="journal article" date="2024" name="IMA Fungus">
        <title>Apiospora arundinis, a panoply of carbohydrate-active enzymes and secondary metabolites.</title>
        <authorList>
            <person name="Sorensen T."/>
            <person name="Petersen C."/>
            <person name="Muurmann A.T."/>
            <person name="Christiansen J.V."/>
            <person name="Brundto M.L."/>
            <person name="Overgaard C.K."/>
            <person name="Boysen A.T."/>
            <person name="Wollenberg R.D."/>
            <person name="Larsen T.O."/>
            <person name="Sorensen J.L."/>
            <person name="Nielsen K.L."/>
            <person name="Sondergaard T.E."/>
        </authorList>
    </citation>
    <scope>NUCLEOTIDE SEQUENCE [LARGE SCALE GENOMIC DNA]</scope>
    <source>
        <strain evidence="1 2">AAU 773</strain>
    </source>
</reference>
<dbReference type="InterPro" id="IPR039556">
    <property type="entry name" value="ICL/PEPM"/>
</dbReference>